<evidence type="ECO:0000256" key="4">
    <source>
        <dbReference type="ARBA" id="ARBA00022960"/>
    </source>
</evidence>
<protein>
    <submittedName>
        <fullName evidence="11">D-alanyl-D-alanine carboxypeptidase</fullName>
    </submittedName>
</protein>
<dbReference type="Gene3D" id="3.40.710.10">
    <property type="entry name" value="DD-peptidase/beta-lactamase superfamily"/>
    <property type="match status" value="1"/>
</dbReference>
<comment type="caution">
    <text evidence="11">The sequence shown here is derived from an EMBL/GenBank/DDBJ whole genome shotgun (WGS) entry which is preliminary data.</text>
</comment>
<comment type="similarity">
    <text evidence="1 8">Belongs to the peptidase S11 family.</text>
</comment>
<dbReference type="Proteomes" id="UP000317716">
    <property type="component" value="Unassembled WGS sequence"/>
</dbReference>
<evidence type="ECO:0000256" key="6">
    <source>
        <dbReference type="ARBA" id="ARBA00023316"/>
    </source>
</evidence>
<accession>A0A538SQL4</accession>
<feature type="active site" description="Acyl-ester intermediate" evidence="7">
    <location>
        <position position="116"/>
    </location>
</feature>
<gene>
    <name evidence="11" type="ORF">E6K72_08250</name>
</gene>
<feature type="active site" evidence="7">
    <location>
        <position position="171"/>
    </location>
</feature>
<dbReference type="GO" id="GO:0030655">
    <property type="term" value="P:beta-lactam antibiotic catabolic process"/>
    <property type="evidence" value="ECO:0007669"/>
    <property type="project" value="InterPro"/>
</dbReference>
<dbReference type="PANTHER" id="PTHR35333:SF3">
    <property type="entry name" value="BETA-LACTAMASE-TYPE TRANSPEPTIDASE FOLD CONTAINING PROTEIN"/>
    <property type="match status" value="1"/>
</dbReference>
<dbReference type="PANTHER" id="PTHR35333">
    <property type="entry name" value="BETA-LACTAMASE"/>
    <property type="match status" value="1"/>
</dbReference>
<keyword evidence="3" id="KW-0378">Hydrolase</keyword>
<proteinExistence type="inferred from homology"/>
<evidence type="ECO:0000256" key="2">
    <source>
        <dbReference type="ARBA" id="ARBA00022729"/>
    </source>
</evidence>
<dbReference type="AlphaFoldDB" id="A0A538SQL4"/>
<dbReference type="InterPro" id="IPR000871">
    <property type="entry name" value="Beta-lactam_class-A"/>
</dbReference>
<feature type="active site" description="Proton acceptor" evidence="7">
    <location>
        <position position="119"/>
    </location>
</feature>
<evidence type="ECO:0000256" key="8">
    <source>
        <dbReference type="RuleBase" id="RU004016"/>
    </source>
</evidence>
<dbReference type="InterPro" id="IPR018044">
    <property type="entry name" value="Peptidase_S11"/>
</dbReference>
<evidence type="ECO:0000256" key="7">
    <source>
        <dbReference type="PIRSR" id="PIRSR618044-1"/>
    </source>
</evidence>
<evidence type="ECO:0000256" key="5">
    <source>
        <dbReference type="ARBA" id="ARBA00022984"/>
    </source>
</evidence>
<evidence type="ECO:0000256" key="1">
    <source>
        <dbReference type="ARBA" id="ARBA00007164"/>
    </source>
</evidence>
<keyword evidence="11" id="KW-0645">Protease</keyword>
<dbReference type="InterPro" id="IPR012338">
    <property type="entry name" value="Beta-lactam/transpept-like"/>
</dbReference>
<dbReference type="GO" id="GO:0046677">
    <property type="term" value="P:response to antibiotic"/>
    <property type="evidence" value="ECO:0007669"/>
    <property type="project" value="InterPro"/>
</dbReference>
<reference evidence="11 12" key="1">
    <citation type="journal article" date="2019" name="Nat. Microbiol.">
        <title>Mediterranean grassland soil C-N compound turnover is dependent on rainfall and depth, and is mediated by genomically divergent microorganisms.</title>
        <authorList>
            <person name="Diamond S."/>
            <person name="Andeer P.F."/>
            <person name="Li Z."/>
            <person name="Crits-Christoph A."/>
            <person name="Burstein D."/>
            <person name="Anantharaman K."/>
            <person name="Lane K.R."/>
            <person name="Thomas B.C."/>
            <person name="Pan C."/>
            <person name="Northen T.R."/>
            <person name="Banfield J.F."/>
        </authorList>
    </citation>
    <scope>NUCLEOTIDE SEQUENCE [LARGE SCALE GENOMIC DNA]</scope>
    <source>
        <strain evidence="11">WS_2</strain>
    </source>
</reference>
<keyword evidence="6" id="KW-0961">Cell wall biogenesis/degradation</keyword>
<organism evidence="11 12">
    <name type="scientific">Eiseniibacteriota bacterium</name>
    <dbReference type="NCBI Taxonomy" id="2212470"/>
    <lineage>
        <taxon>Bacteria</taxon>
        <taxon>Candidatus Eiseniibacteriota</taxon>
    </lineage>
</organism>
<evidence type="ECO:0000256" key="9">
    <source>
        <dbReference type="SAM" id="MobiDB-lite"/>
    </source>
</evidence>
<dbReference type="GO" id="GO:0008800">
    <property type="term" value="F:beta-lactamase activity"/>
    <property type="evidence" value="ECO:0007669"/>
    <property type="project" value="InterPro"/>
</dbReference>
<dbReference type="GO" id="GO:0008360">
    <property type="term" value="P:regulation of cell shape"/>
    <property type="evidence" value="ECO:0007669"/>
    <property type="project" value="UniProtKB-KW"/>
</dbReference>
<sequence length="287" mass="31257">MGVPITPPGSLSSWMTQEEVSMFSPARRTSAILSFCTALACVAWSAPAPASVSDPSASGPGYAPATAAKSTARSTHRRARRAPPGGCYARSAIVMDPATGQILYEKNAEVTMPIASITKLMTVLVFLERKPDLDRMAEVTREDLAGAGHTRLRNREQVALRDLLHMTLMCSDNAATRILVRESSLAPEDFLARMNQKALELGLTHTRYVEFTGLDQRNVSTACDVARLLHVAANQPTIKDITTTRSYEFSSSRPYGSRSIQRQHMVANTNRLLYGRYEPGCAPGAAR</sequence>
<dbReference type="GO" id="GO:0009002">
    <property type="term" value="F:serine-type D-Ala-D-Ala carboxypeptidase activity"/>
    <property type="evidence" value="ECO:0007669"/>
    <property type="project" value="InterPro"/>
</dbReference>
<name>A0A538SQL4_UNCEI</name>
<evidence type="ECO:0000313" key="12">
    <source>
        <dbReference type="Proteomes" id="UP000317716"/>
    </source>
</evidence>
<feature type="compositionally biased region" description="Low complexity" evidence="9">
    <location>
        <begin position="53"/>
        <end position="73"/>
    </location>
</feature>
<dbReference type="InterPro" id="IPR001967">
    <property type="entry name" value="Peptidase_S11_N"/>
</dbReference>
<dbReference type="EMBL" id="VBOS01000293">
    <property type="protein sequence ID" value="TMQ53661.1"/>
    <property type="molecule type" value="Genomic_DNA"/>
</dbReference>
<keyword evidence="2" id="KW-0732">Signal</keyword>
<dbReference type="SUPFAM" id="SSF56601">
    <property type="entry name" value="beta-lactamase/transpeptidase-like"/>
    <property type="match status" value="1"/>
</dbReference>
<feature type="domain" description="Peptidase S11 D-alanyl-D-alanine carboxypeptidase A N-terminal" evidence="10">
    <location>
        <begin position="86"/>
        <end position="274"/>
    </location>
</feature>
<dbReference type="GO" id="GO:0071555">
    <property type="term" value="P:cell wall organization"/>
    <property type="evidence" value="ECO:0007669"/>
    <property type="project" value="UniProtKB-KW"/>
</dbReference>
<dbReference type="GO" id="GO:0009252">
    <property type="term" value="P:peptidoglycan biosynthetic process"/>
    <property type="evidence" value="ECO:0007669"/>
    <property type="project" value="UniProtKB-KW"/>
</dbReference>
<dbReference type="GO" id="GO:0006508">
    <property type="term" value="P:proteolysis"/>
    <property type="evidence" value="ECO:0007669"/>
    <property type="project" value="InterPro"/>
</dbReference>
<evidence type="ECO:0000259" key="10">
    <source>
        <dbReference type="Pfam" id="PF00768"/>
    </source>
</evidence>
<keyword evidence="5" id="KW-0573">Peptidoglycan synthesis</keyword>
<evidence type="ECO:0000256" key="3">
    <source>
        <dbReference type="ARBA" id="ARBA00022801"/>
    </source>
</evidence>
<evidence type="ECO:0000313" key="11">
    <source>
        <dbReference type="EMBL" id="TMQ53661.1"/>
    </source>
</evidence>
<feature type="region of interest" description="Disordered" evidence="9">
    <location>
        <begin position="53"/>
        <end position="84"/>
    </location>
</feature>
<keyword evidence="4" id="KW-0133">Cell shape</keyword>
<dbReference type="PRINTS" id="PR00725">
    <property type="entry name" value="DADACBPTASE1"/>
</dbReference>
<keyword evidence="11" id="KW-0121">Carboxypeptidase</keyword>
<dbReference type="Pfam" id="PF00768">
    <property type="entry name" value="Peptidase_S11"/>
    <property type="match status" value="1"/>
</dbReference>